<evidence type="ECO:0000313" key="8">
    <source>
        <dbReference type="Proteomes" id="UP000215450"/>
    </source>
</evidence>
<dbReference type="AlphaFoldDB" id="A0A238TF52"/>
<dbReference type="EMBL" id="FXUV01000034">
    <property type="protein sequence ID" value="SMQ12855.1"/>
    <property type="molecule type" value="Genomic_DNA"/>
</dbReference>
<proteinExistence type="predicted"/>
<evidence type="ECO:0000313" key="7">
    <source>
        <dbReference type="EMBL" id="SNB77001.1"/>
    </source>
</evidence>
<dbReference type="SUPFAM" id="SSF69593">
    <property type="entry name" value="Glycerol-3-phosphate (1)-acyltransferase"/>
    <property type="match status" value="1"/>
</dbReference>
<keyword evidence="3 7" id="KW-0012">Acyltransferase</keyword>
<dbReference type="GO" id="GO:0006654">
    <property type="term" value="P:phosphatidic acid biosynthetic process"/>
    <property type="evidence" value="ECO:0007669"/>
    <property type="project" value="TreeGrafter"/>
</dbReference>
<keyword evidence="4" id="KW-0472">Membrane</keyword>
<keyword evidence="8" id="KW-1185">Reference proteome</keyword>
<evidence type="ECO:0000256" key="1">
    <source>
        <dbReference type="ARBA" id="ARBA00005189"/>
    </source>
</evidence>
<dbReference type="STRING" id="1522312.GCA_900177895_01737"/>
<protein>
    <submittedName>
        <fullName evidence="7">1-acyl-sn-glycerol-3-phosphate acyltransferase</fullName>
        <ecNumber evidence="7">2.3.1.51</ecNumber>
    </submittedName>
</protein>
<evidence type="ECO:0000259" key="5">
    <source>
        <dbReference type="SMART" id="SM00563"/>
    </source>
</evidence>
<name>A0A238TF52_9NEIS</name>
<dbReference type="PANTHER" id="PTHR10434:SF40">
    <property type="entry name" value="1-ACYL-SN-GLYCEROL-3-PHOSPHATE ACYLTRANSFERASE"/>
    <property type="match status" value="1"/>
</dbReference>
<dbReference type="SMART" id="SM00563">
    <property type="entry name" value="PlsC"/>
    <property type="match status" value="1"/>
</dbReference>
<evidence type="ECO:0000256" key="2">
    <source>
        <dbReference type="ARBA" id="ARBA00022679"/>
    </source>
</evidence>
<dbReference type="PANTHER" id="PTHR10434">
    <property type="entry name" value="1-ACYL-SN-GLYCEROL-3-PHOSPHATE ACYLTRANSFERASE"/>
    <property type="match status" value="1"/>
</dbReference>
<dbReference type="Proteomes" id="UP000215450">
    <property type="component" value="Unassembled WGS sequence"/>
</dbReference>
<gene>
    <name evidence="7" type="primary">plsC_2</name>
    <name evidence="6" type="synonym">plsC_1</name>
    <name evidence="6" type="ORF">KEBURONENSIS_01672</name>
    <name evidence="7" type="ORF">KEBURONENSIS_01707</name>
</gene>
<dbReference type="InterPro" id="IPR002123">
    <property type="entry name" value="Plipid/glycerol_acylTrfase"/>
</dbReference>
<feature type="domain" description="Phospholipid/glycerol acyltransferase" evidence="5">
    <location>
        <begin position="75"/>
        <end position="189"/>
    </location>
</feature>
<reference evidence="7 8" key="2">
    <citation type="submission" date="2017-06" db="EMBL/GenBank/DDBJ databases">
        <authorList>
            <person name="Kim H.J."/>
            <person name="Triplett B.A."/>
        </authorList>
    </citation>
    <scope>NUCLEOTIDE SEQUENCE [LARGE SCALE GENOMIC DNA]</scope>
    <source>
        <strain evidence="7">Kingella_eburonensis</strain>
    </source>
</reference>
<dbReference type="CDD" id="cd07989">
    <property type="entry name" value="LPLAT_AGPAT-like"/>
    <property type="match status" value="1"/>
</dbReference>
<evidence type="ECO:0000313" key="6">
    <source>
        <dbReference type="EMBL" id="SMQ12855.1"/>
    </source>
</evidence>
<dbReference type="EMBL" id="FXUV02000040">
    <property type="protein sequence ID" value="SNB77001.1"/>
    <property type="molecule type" value="Genomic_DNA"/>
</dbReference>
<organism evidence="7 8">
    <name type="scientific">Kingella negevensis</name>
    <dbReference type="NCBI Taxonomy" id="1522312"/>
    <lineage>
        <taxon>Bacteria</taxon>
        <taxon>Pseudomonadati</taxon>
        <taxon>Pseudomonadota</taxon>
        <taxon>Betaproteobacteria</taxon>
        <taxon>Neisseriales</taxon>
        <taxon>Neisseriaceae</taxon>
        <taxon>Kingella</taxon>
    </lineage>
</organism>
<evidence type="ECO:0000256" key="3">
    <source>
        <dbReference type="ARBA" id="ARBA00023315"/>
    </source>
</evidence>
<comment type="pathway">
    <text evidence="1">Lipid metabolism.</text>
</comment>
<dbReference type="EC" id="2.3.1.51" evidence="7"/>
<evidence type="ECO:0000256" key="4">
    <source>
        <dbReference type="SAM" id="Phobius"/>
    </source>
</evidence>
<reference evidence="6" key="1">
    <citation type="submission" date="2017-05" db="EMBL/GenBank/DDBJ databases">
        <authorList>
            <person name="Song R."/>
            <person name="Chenine A.L."/>
            <person name="Ruprecht R.M."/>
        </authorList>
    </citation>
    <scope>NUCLEOTIDE SEQUENCE</scope>
    <source>
        <strain evidence="6">Kingella_eburonensis</strain>
    </source>
</reference>
<accession>A0A238TF52</accession>
<sequence length="248" mass="27565">MKSINMLYIKNLIYWIILTLSMPIMFICVIFALPFDKGVNKVGLAWVKMLLWVLKNIVGLNYVVRGAENIPSTPSIICAKHQSGWETLALQEIFPLQIYVAKKELFNIPFFGWGLKLAKTIGIDRKAGAKATQMLLEQGMARKNEGFWIAIFPEGTRMPAGERGRYKLGGARMAKLFEMDLVPVAHNSGEYWARNAFLKYPGTIEVVIGKPIAHGSGDEAALMAACEDWIETQQVEISGKGPCAKKAA</sequence>
<feature type="transmembrane region" description="Helical" evidence="4">
    <location>
        <begin position="12"/>
        <end position="33"/>
    </location>
</feature>
<dbReference type="Pfam" id="PF01553">
    <property type="entry name" value="Acyltransferase"/>
    <property type="match status" value="1"/>
</dbReference>
<keyword evidence="4" id="KW-0812">Transmembrane</keyword>
<dbReference type="GO" id="GO:0003841">
    <property type="term" value="F:1-acylglycerol-3-phosphate O-acyltransferase activity"/>
    <property type="evidence" value="ECO:0007669"/>
    <property type="project" value="UniProtKB-EC"/>
</dbReference>
<keyword evidence="4" id="KW-1133">Transmembrane helix</keyword>
<keyword evidence="2 7" id="KW-0808">Transferase</keyword>